<dbReference type="PANTHER" id="PTHR33473:SF17">
    <property type="entry name" value="ATP-DEPENDENT CLP PROTEASE ADAPTER PROTEIN CLPS1, CHLOROPLASTIC"/>
    <property type="match status" value="1"/>
</dbReference>
<evidence type="ECO:0000313" key="2">
    <source>
        <dbReference type="EnsemblProtists" id="EOD07569"/>
    </source>
</evidence>
<dbReference type="KEGG" id="ehx:EMIHUDRAFT_218566"/>
<dbReference type="InterPro" id="IPR022935">
    <property type="entry name" value="ClpS"/>
</dbReference>
<organism evidence="2 3">
    <name type="scientific">Emiliania huxleyi (strain CCMP1516)</name>
    <dbReference type="NCBI Taxonomy" id="280463"/>
    <lineage>
        <taxon>Eukaryota</taxon>
        <taxon>Haptista</taxon>
        <taxon>Haptophyta</taxon>
        <taxon>Prymnesiophyceae</taxon>
        <taxon>Isochrysidales</taxon>
        <taxon>Noelaerhabdaceae</taxon>
        <taxon>Emiliania</taxon>
    </lineage>
</organism>
<sequence length="108" mass="11901">MADAMPPRARAPTMDATSSARGELCSVLLMDDGFNMREYVARVLMMVCELSESEADRLMMQAHWEYSSVVGTWERPVAQHICDGLKQAGLHAAIQPESAIQTDSDEPS</sequence>
<reference evidence="2" key="2">
    <citation type="submission" date="2024-10" db="UniProtKB">
        <authorList>
            <consortium name="EnsemblProtists"/>
        </authorList>
    </citation>
    <scope>IDENTIFICATION</scope>
</reference>
<dbReference type="EnsemblProtists" id="EOD07569">
    <property type="protein sequence ID" value="EOD07569"/>
    <property type="gene ID" value="EMIHUDRAFT_218566"/>
</dbReference>
<keyword evidence="3" id="KW-1185">Reference proteome</keyword>
<dbReference type="SUPFAM" id="SSF54736">
    <property type="entry name" value="ClpS-like"/>
    <property type="match status" value="1"/>
</dbReference>
<evidence type="ECO:0000259" key="1">
    <source>
        <dbReference type="Pfam" id="PF02617"/>
    </source>
</evidence>
<dbReference type="PaxDb" id="2903-EOD07569"/>
<dbReference type="Pfam" id="PF02617">
    <property type="entry name" value="ClpS"/>
    <property type="match status" value="1"/>
</dbReference>
<dbReference type="AlphaFoldDB" id="A0A0D3I8I4"/>
<dbReference type="HOGENOM" id="CLU_2202001_0_0_1"/>
<evidence type="ECO:0000313" key="3">
    <source>
        <dbReference type="Proteomes" id="UP000013827"/>
    </source>
</evidence>
<proteinExistence type="predicted"/>
<dbReference type="Proteomes" id="UP000013827">
    <property type="component" value="Unassembled WGS sequence"/>
</dbReference>
<dbReference type="Gene3D" id="3.30.1390.10">
    <property type="match status" value="1"/>
</dbReference>
<dbReference type="PANTHER" id="PTHR33473">
    <property type="entry name" value="ATP-DEPENDENT CLP PROTEASE ADAPTER PROTEIN CLPS1, CHLOROPLASTIC"/>
    <property type="match status" value="1"/>
</dbReference>
<dbReference type="InterPro" id="IPR014719">
    <property type="entry name" value="Ribosomal_bL12_C/ClpS-like"/>
</dbReference>
<dbReference type="RefSeq" id="XP_005776932.1">
    <property type="nucleotide sequence ID" value="XM_005776875.1"/>
</dbReference>
<dbReference type="RefSeq" id="XP_005759998.1">
    <property type="nucleotide sequence ID" value="XM_005759941.1"/>
</dbReference>
<dbReference type="GO" id="GO:0006508">
    <property type="term" value="P:proteolysis"/>
    <property type="evidence" value="ECO:0007669"/>
    <property type="project" value="InterPro"/>
</dbReference>
<dbReference type="GeneID" id="17253719"/>
<protein>
    <recommendedName>
        <fullName evidence="1">Adaptor protein ClpS core domain-containing protein</fullName>
    </recommendedName>
</protein>
<dbReference type="EnsemblProtists" id="EOD24503">
    <property type="protein sequence ID" value="EOD24503"/>
    <property type="gene ID" value="EMIHUDRAFT_238440"/>
</dbReference>
<reference evidence="3" key="1">
    <citation type="journal article" date="2013" name="Nature">
        <title>Pan genome of the phytoplankton Emiliania underpins its global distribution.</title>
        <authorList>
            <person name="Read B.A."/>
            <person name="Kegel J."/>
            <person name="Klute M.J."/>
            <person name="Kuo A."/>
            <person name="Lefebvre S.C."/>
            <person name="Maumus F."/>
            <person name="Mayer C."/>
            <person name="Miller J."/>
            <person name="Monier A."/>
            <person name="Salamov A."/>
            <person name="Young J."/>
            <person name="Aguilar M."/>
            <person name="Claverie J.M."/>
            <person name="Frickenhaus S."/>
            <person name="Gonzalez K."/>
            <person name="Herman E.K."/>
            <person name="Lin Y.C."/>
            <person name="Napier J."/>
            <person name="Ogata H."/>
            <person name="Sarno A.F."/>
            <person name="Shmutz J."/>
            <person name="Schroeder D."/>
            <person name="de Vargas C."/>
            <person name="Verret F."/>
            <person name="von Dassow P."/>
            <person name="Valentin K."/>
            <person name="Van de Peer Y."/>
            <person name="Wheeler G."/>
            <person name="Dacks J.B."/>
            <person name="Delwiche C.F."/>
            <person name="Dyhrman S.T."/>
            <person name="Glockner G."/>
            <person name="John U."/>
            <person name="Richards T."/>
            <person name="Worden A.Z."/>
            <person name="Zhang X."/>
            <person name="Grigoriev I.V."/>
            <person name="Allen A.E."/>
            <person name="Bidle K."/>
            <person name="Borodovsky M."/>
            <person name="Bowler C."/>
            <person name="Brownlee C."/>
            <person name="Cock J.M."/>
            <person name="Elias M."/>
            <person name="Gladyshev V.N."/>
            <person name="Groth M."/>
            <person name="Guda C."/>
            <person name="Hadaegh A."/>
            <person name="Iglesias-Rodriguez M.D."/>
            <person name="Jenkins J."/>
            <person name="Jones B.M."/>
            <person name="Lawson T."/>
            <person name="Leese F."/>
            <person name="Lindquist E."/>
            <person name="Lobanov A."/>
            <person name="Lomsadze A."/>
            <person name="Malik S.B."/>
            <person name="Marsh M.E."/>
            <person name="Mackinder L."/>
            <person name="Mock T."/>
            <person name="Mueller-Roeber B."/>
            <person name="Pagarete A."/>
            <person name="Parker M."/>
            <person name="Probert I."/>
            <person name="Quesneville H."/>
            <person name="Raines C."/>
            <person name="Rensing S.A."/>
            <person name="Riano-Pachon D.M."/>
            <person name="Richier S."/>
            <person name="Rokitta S."/>
            <person name="Shiraiwa Y."/>
            <person name="Soanes D.M."/>
            <person name="van der Giezen M."/>
            <person name="Wahlund T.M."/>
            <person name="Williams B."/>
            <person name="Wilson W."/>
            <person name="Wolfe G."/>
            <person name="Wurch L.L."/>
        </authorList>
    </citation>
    <scope>NUCLEOTIDE SEQUENCE</scope>
</reference>
<accession>A0A0D3I8I4</accession>
<dbReference type="KEGG" id="ehx:EMIHUDRAFT_238440"/>
<name>A0A0D3I8I4_EMIH1</name>
<feature type="domain" description="Adaptor protein ClpS core" evidence="1">
    <location>
        <begin position="24"/>
        <end position="87"/>
    </location>
</feature>
<dbReference type="InterPro" id="IPR003769">
    <property type="entry name" value="ClpS_core"/>
</dbReference>
<dbReference type="GO" id="GO:0030163">
    <property type="term" value="P:protein catabolic process"/>
    <property type="evidence" value="ECO:0007669"/>
    <property type="project" value="InterPro"/>
</dbReference>
<dbReference type="GeneID" id="17270047"/>